<feature type="transmembrane region" description="Helical" evidence="5">
    <location>
        <begin position="99"/>
        <end position="118"/>
    </location>
</feature>
<feature type="transmembrane region" description="Helical" evidence="5">
    <location>
        <begin position="298"/>
        <end position="316"/>
    </location>
</feature>
<gene>
    <name evidence="7" type="ORF">LFUMFP_230010</name>
</gene>
<dbReference type="InterPro" id="IPR049453">
    <property type="entry name" value="Memb_transporter_dom"/>
</dbReference>
<dbReference type="Pfam" id="PF13515">
    <property type="entry name" value="FUSC_2"/>
    <property type="match status" value="1"/>
</dbReference>
<evidence type="ECO:0000256" key="4">
    <source>
        <dbReference type="ARBA" id="ARBA00023136"/>
    </source>
</evidence>
<sequence length="328" mass="36783">MFNCSRRSVHTFLGMLSMAIPLILGQLFHNNWLSVMACFGALLLMNYVPANQEKTIDQIILIDLLALTSFLISIILAAIPWVGLVWIGVLAFTVQYLMAINHYVGPGGFFLLMINGMLTSLSALPFKQRFMLVVFALIGTLISALLILFENHRYEKYPINPTNIRWFAHNRQVTIKALNYASFAFIAYYCGYNLHLPNYYWVLVAAITVLQSENVATAKQRQQHYVLAAIIGCTASLAIYLTIDSVLILSVLAVILMGLICFTMPKSYLLGNFFTTPIALILFKLLKPESGLVLIRSRILSILLGTLIGVIGIMLYEYQTKQIDPESI</sequence>
<feature type="transmembrane region" description="Helical" evidence="5">
    <location>
        <begin position="31"/>
        <end position="48"/>
    </location>
</feature>
<reference evidence="7" key="1">
    <citation type="submission" date="2018-01" db="EMBL/GenBank/DDBJ databases">
        <authorList>
            <person name="Chaillou S."/>
        </authorList>
    </citation>
    <scope>NUCLEOTIDE SEQUENCE [LARGE SCALE GENOMIC DNA]</scope>
    <source>
        <strain evidence="7">MFPC41A2801</strain>
    </source>
</reference>
<evidence type="ECO:0000313" key="8">
    <source>
        <dbReference type="Proteomes" id="UP000238739"/>
    </source>
</evidence>
<comment type="subcellular location">
    <subcellularLocation>
        <location evidence="1">Membrane</location>
        <topology evidence="1">Multi-pass membrane protein</topology>
    </subcellularLocation>
</comment>
<name>A0A2N9DVB6_9LACO</name>
<feature type="transmembrane region" description="Helical" evidence="5">
    <location>
        <begin position="60"/>
        <end position="87"/>
    </location>
</feature>
<proteinExistence type="predicted"/>
<dbReference type="Proteomes" id="UP000238739">
    <property type="component" value="Unassembled WGS sequence"/>
</dbReference>
<keyword evidence="2 5" id="KW-0812">Transmembrane</keyword>
<evidence type="ECO:0000313" key="7">
    <source>
        <dbReference type="EMBL" id="SPC38403.1"/>
    </source>
</evidence>
<feature type="transmembrane region" description="Helical" evidence="5">
    <location>
        <begin position="130"/>
        <end position="149"/>
    </location>
</feature>
<feature type="transmembrane region" description="Helical" evidence="5">
    <location>
        <begin position="225"/>
        <end position="256"/>
    </location>
</feature>
<evidence type="ECO:0000256" key="1">
    <source>
        <dbReference type="ARBA" id="ARBA00004141"/>
    </source>
</evidence>
<evidence type="ECO:0000256" key="3">
    <source>
        <dbReference type="ARBA" id="ARBA00022989"/>
    </source>
</evidence>
<keyword evidence="4 5" id="KW-0472">Membrane</keyword>
<dbReference type="RefSeq" id="WP_025084011.1">
    <property type="nucleotide sequence ID" value="NZ_LT984417.1"/>
</dbReference>
<keyword evidence="3 5" id="KW-1133">Transmembrane helix</keyword>
<comment type="caution">
    <text evidence="7">The sequence shown here is derived from an EMBL/GenBank/DDBJ whole genome shotgun (WGS) entry which is preliminary data.</text>
</comment>
<evidence type="ECO:0000256" key="5">
    <source>
        <dbReference type="SAM" id="Phobius"/>
    </source>
</evidence>
<dbReference type="AlphaFoldDB" id="A0A2N9DVB6"/>
<dbReference type="EMBL" id="OGVC01000016">
    <property type="protein sequence ID" value="SPC38403.1"/>
    <property type="molecule type" value="Genomic_DNA"/>
</dbReference>
<accession>A0A2N9DVB6</accession>
<protein>
    <recommendedName>
        <fullName evidence="6">Integral membrane bound transporter domain-containing protein</fullName>
    </recommendedName>
</protein>
<evidence type="ECO:0000259" key="6">
    <source>
        <dbReference type="Pfam" id="PF13515"/>
    </source>
</evidence>
<dbReference type="GO" id="GO:0016020">
    <property type="term" value="C:membrane"/>
    <property type="evidence" value="ECO:0007669"/>
    <property type="project" value="UniProtKB-SubCell"/>
</dbReference>
<feature type="domain" description="Integral membrane bound transporter" evidence="6">
    <location>
        <begin position="187"/>
        <end position="311"/>
    </location>
</feature>
<feature type="transmembrane region" description="Helical" evidence="5">
    <location>
        <begin position="7"/>
        <end position="25"/>
    </location>
</feature>
<evidence type="ECO:0000256" key="2">
    <source>
        <dbReference type="ARBA" id="ARBA00022692"/>
    </source>
</evidence>
<organism evidence="7 8">
    <name type="scientific">Latilactobacillus fuchuensis</name>
    <dbReference type="NCBI Taxonomy" id="164393"/>
    <lineage>
        <taxon>Bacteria</taxon>
        <taxon>Bacillati</taxon>
        <taxon>Bacillota</taxon>
        <taxon>Bacilli</taxon>
        <taxon>Lactobacillales</taxon>
        <taxon>Lactobacillaceae</taxon>
        <taxon>Latilactobacillus</taxon>
    </lineage>
</organism>
<keyword evidence="8" id="KW-1185">Reference proteome</keyword>